<dbReference type="VEuPathDB" id="FungiDB:BDEG_28041"/>
<name>A0A177WXM3_BATDL</name>
<reference evidence="2 3" key="2">
    <citation type="submission" date="2016-05" db="EMBL/GenBank/DDBJ databases">
        <title>Lineage-specific infection strategies underlie the spectrum of fungal disease in amphibians.</title>
        <authorList>
            <person name="Cuomo C.A."/>
            <person name="Farrer R.A."/>
            <person name="James T."/>
            <person name="Longcore J."/>
            <person name="Birren B."/>
        </authorList>
    </citation>
    <scope>NUCLEOTIDE SEQUENCE [LARGE SCALE GENOMIC DNA]</scope>
    <source>
        <strain evidence="2 3">JEL423</strain>
    </source>
</reference>
<protein>
    <recommendedName>
        <fullName evidence="4">Secreted protein</fullName>
    </recommendedName>
</protein>
<gene>
    <name evidence="2" type="ORF">BDEG_28041</name>
</gene>
<evidence type="ECO:0000313" key="3">
    <source>
        <dbReference type="Proteomes" id="UP000077115"/>
    </source>
</evidence>
<proteinExistence type="predicted"/>
<sequence length="167" mass="18585">MRLTDILLALTLVITSSMAVVPPSKTIQTPQSSQSSRCQPGSSNECIFFDQVKADYEKLKKQVKDAKKSKHLWCSSYDKLKDGIASHKAIGISGLSSGLAKLVPNPIKSRFGKVPDGVADVEFELLDRCLKAKGIYDELLKKLQKFKETHGIGFMAKLHKFKKQFKN</sequence>
<feature type="chain" id="PRO_5008078004" description="Secreted protein" evidence="1">
    <location>
        <begin position="20"/>
        <end position="167"/>
    </location>
</feature>
<dbReference type="EMBL" id="DS022313">
    <property type="protein sequence ID" value="OAJ44853.1"/>
    <property type="molecule type" value="Genomic_DNA"/>
</dbReference>
<dbReference type="Proteomes" id="UP000077115">
    <property type="component" value="Unassembled WGS sequence"/>
</dbReference>
<dbReference type="AlphaFoldDB" id="A0A177WXM3"/>
<evidence type="ECO:0000256" key="1">
    <source>
        <dbReference type="SAM" id="SignalP"/>
    </source>
</evidence>
<reference evidence="2 3" key="1">
    <citation type="submission" date="2006-10" db="EMBL/GenBank/DDBJ databases">
        <title>The Genome Sequence of Batrachochytrium dendrobatidis JEL423.</title>
        <authorList>
            <consortium name="The Broad Institute Genome Sequencing Platform"/>
            <person name="Birren B."/>
            <person name="Lander E."/>
            <person name="Galagan J."/>
            <person name="Cuomo C."/>
            <person name="Devon K."/>
            <person name="Jaffe D."/>
            <person name="Butler J."/>
            <person name="Alvarez P."/>
            <person name="Gnerre S."/>
            <person name="Grabherr M."/>
            <person name="Kleber M."/>
            <person name="Mauceli E."/>
            <person name="Brockman W."/>
            <person name="Young S."/>
            <person name="LaButti K."/>
            <person name="Sykes S."/>
            <person name="DeCaprio D."/>
            <person name="Crawford M."/>
            <person name="Koehrsen M."/>
            <person name="Engels R."/>
            <person name="Montgomery P."/>
            <person name="Pearson M."/>
            <person name="Howarth C."/>
            <person name="Larson L."/>
            <person name="White J."/>
            <person name="O'Leary S."/>
            <person name="Kodira C."/>
            <person name="Zeng Q."/>
            <person name="Yandava C."/>
            <person name="Alvarado L."/>
            <person name="Longcore J."/>
            <person name="James T."/>
        </authorList>
    </citation>
    <scope>NUCLEOTIDE SEQUENCE [LARGE SCALE GENOMIC DNA]</scope>
    <source>
        <strain evidence="2 3">JEL423</strain>
    </source>
</reference>
<keyword evidence="1" id="KW-0732">Signal</keyword>
<evidence type="ECO:0008006" key="4">
    <source>
        <dbReference type="Google" id="ProtNLM"/>
    </source>
</evidence>
<organism evidence="2 3">
    <name type="scientific">Batrachochytrium dendrobatidis (strain JEL423)</name>
    <dbReference type="NCBI Taxonomy" id="403673"/>
    <lineage>
        <taxon>Eukaryota</taxon>
        <taxon>Fungi</taxon>
        <taxon>Fungi incertae sedis</taxon>
        <taxon>Chytridiomycota</taxon>
        <taxon>Chytridiomycota incertae sedis</taxon>
        <taxon>Chytridiomycetes</taxon>
        <taxon>Rhizophydiales</taxon>
        <taxon>Rhizophydiales incertae sedis</taxon>
        <taxon>Batrachochytrium</taxon>
    </lineage>
</organism>
<evidence type="ECO:0000313" key="2">
    <source>
        <dbReference type="EMBL" id="OAJ44853.1"/>
    </source>
</evidence>
<feature type="signal peptide" evidence="1">
    <location>
        <begin position="1"/>
        <end position="19"/>
    </location>
</feature>
<accession>A0A177WXM3</accession>